<name>A0ABQ3VJS1_9CHLR</name>
<reference evidence="1 2" key="1">
    <citation type="journal article" date="2021" name="Int. J. Syst. Evol. Microbiol.">
        <title>Reticulibacter mediterranei gen. nov., sp. nov., within the new family Reticulibacteraceae fam. nov., and Ktedonospora formicarum gen. nov., sp. nov., Ktedonobacter robiniae sp. nov., Dictyobacter formicarum sp. nov. and Dictyobacter arantiisoli sp. nov., belonging to the class Ktedonobacteria.</title>
        <authorList>
            <person name="Yabe S."/>
            <person name="Zheng Y."/>
            <person name="Wang C.M."/>
            <person name="Sakai Y."/>
            <person name="Abe K."/>
            <person name="Yokota A."/>
            <person name="Donadio S."/>
            <person name="Cavaletti L."/>
            <person name="Monciardini P."/>
        </authorList>
    </citation>
    <scope>NUCLEOTIDE SEQUENCE [LARGE SCALE GENOMIC DNA]</scope>
    <source>
        <strain evidence="1 2">SOSP1-9</strain>
    </source>
</reference>
<gene>
    <name evidence="1" type="ORF">KSZ_33720</name>
</gene>
<sequence length="67" mass="8012">MPIRRIHAPDMVIRATSKWRQRAGALNRPGRTYSRDIHAEQLQFRYFLTITYSYRYDIPKAAEEKPC</sequence>
<proteinExistence type="predicted"/>
<accession>A0ABQ3VJS1</accession>
<dbReference type="Proteomes" id="UP000635565">
    <property type="component" value="Unassembled WGS sequence"/>
</dbReference>
<dbReference type="EMBL" id="BNJJ01000008">
    <property type="protein sequence ID" value="GHO85366.1"/>
    <property type="molecule type" value="Genomic_DNA"/>
</dbReference>
<protein>
    <submittedName>
        <fullName evidence="1">Uncharacterized protein</fullName>
    </submittedName>
</protein>
<evidence type="ECO:0000313" key="2">
    <source>
        <dbReference type="Proteomes" id="UP000635565"/>
    </source>
</evidence>
<evidence type="ECO:0000313" key="1">
    <source>
        <dbReference type="EMBL" id="GHO85366.1"/>
    </source>
</evidence>
<organism evidence="1 2">
    <name type="scientific">Dictyobacter formicarum</name>
    <dbReference type="NCBI Taxonomy" id="2778368"/>
    <lineage>
        <taxon>Bacteria</taxon>
        <taxon>Bacillati</taxon>
        <taxon>Chloroflexota</taxon>
        <taxon>Ktedonobacteria</taxon>
        <taxon>Ktedonobacterales</taxon>
        <taxon>Dictyobacteraceae</taxon>
        <taxon>Dictyobacter</taxon>
    </lineage>
</organism>
<keyword evidence="2" id="KW-1185">Reference proteome</keyword>
<comment type="caution">
    <text evidence="1">The sequence shown here is derived from an EMBL/GenBank/DDBJ whole genome shotgun (WGS) entry which is preliminary data.</text>
</comment>